<organism evidence="7 8">
    <name type="scientific">Candidatus Yanofskybacteria bacterium RIFCSPHIGHO2_02_FULL_43_15c</name>
    <dbReference type="NCBI Taxonomy" id="1802679"/>
    <lineage>
        <taxon>Bacteria</taxon>
        <taxon>Candidatus Yanofskyibacteriota</taxon>
    </lineage>
</organism>
<dbReference type="Proteomes" id="UP000178197">
    <property type="component" value="Unassembled WGS sequence"/>
</dbReference>
<dbReference type="GO" id="GO:0006412">
    <property type="term" value="P:translation"/>
    <property type="evidence" value="ECO:0007669"/>
    <property type="project" value="UniProtKB-UniRule"/>
</dbReference>
<proteinExistence type="inferred from homology"/>
<feature type="region of interest" description="Disordered" evidence="6">
    <location>
        <begin position="1"/>
        <end position="20"/>
    </location>
</feature>
<dbReference type="SUPFAM" id="SSF57829">
    <property type="entry name" value="Zn-binding ribosomal proteins"/>
    <property type="match status" value="1"/>
</dbReference>
<dbReference type="AlphaFoldDB" id="A0A1F8FE38"/>
<dbReference type="HAMAP" id="MF_00340">
    <property type="entry name" value="Ribosomal_bL32"/>
    <property type="match status" value="1"/>
</dbReference>
<comment type="similarity">
    <text evidence="1 5">Belongs to the bacterial ribosomal protein bL32 family.</text>
</comment>
<dbReference type="InterPro" id="IPR011332">
    <property type="entry name" value="Ribosomal_zn-bd"/>
</dbReference>
<comment type="caution">
    <text evidence="7">The sequence shown here is derived from an EMBL/GenBank/DDBJ whole genome shotgun (WGS) entry which is preliminary data.</text>
</comment>
<evidence type="ECO:0000256" key="6">
    <source>
        <dbReference type="SAM" id="MobiDB-lite"/>
    </source>
</evidence>
<dbReference type="InterPro" id="IPR002677">
    <property type="entry name" value="Ribosomal_bL32"/>
</dbReference>
<dbReference type="PANTHER" id="PTHR35534:SF1">
    <property type="entry name" value="LARGE RIBOSOMAL SUBUNIT PROTEIN BL32"/>
    <property type="match status" value="1"/>
</dbReference>
<name>A0A1F8FE38_9BACT</name>
<accession>A0A1F8FE38</accession>
<evidence type="ECO:0000313" key="8">
    <source>
        <dbReference type="Proteomes" id="UP000178197"/>
    </source>
</evidence>
<feature type="compositionally biased region" description="Basic residues" evidence="6">
    <location>
        <begin position="7"/>
        <end position="20"/>
    </location>
</feature>
<keyword evidence="2 5" id="KW-0689">Ribosomal protein</keyword>
<sequence length="73" mass="8386">MGVPRAHSTRGQKGRRRSHLALKPMGLSSCEHCHKPKLSHVICPHCGFYKGEERINVLEKELKKQEKAKKKQK</sequence>
<evidence type="ECO:0000256" key="4">
    <source>
        <dbReference type="ARBA" id="ARBA00035178"/>
    </source>
</evidence>
<evidence type="ECO:0000256" key="5">
    <source>
        <dbReference type="HAMAP-Rule" id="MF_00340"/>
    </source>
</evidence>
<evidence type="ECO:0000313" key="7">
    <source>
        <dbReference type="EMBL" id="OGN11465.1"/>
    </source>
</evidence>
<gene>
    <name evidence="5" type="primary">rpmF</name>
    <name evidence="7" type="ORF">A3C71_02300</name>
</gene>
<dbReference type="EMBL" id="MGJT01000031">
    <property type="protein sequence ID" value="OGN11465.1"/>
    <property type="molecule type" value="Genomic_DNA"/>
</dbReference>
<dbReference type="GO" id="GO:0003735">
    <property type="term" value="F:structural constituent of ribosome"/>
    <property type="evidence" value="ECO:0007669"/>
    <property type="project" value="InterPro"/>
</dbReference>
<reference evidence="7 8" key="1">
    <citation type="journal article" date="2016" name="Nat. Commun.">
        <title>Thousands of microbial genomes shed light on interconnected biogeochemical processes in an aquifer system.</title>
        <authorList>
            <person name="Anantharaman K."/>
            <person name="Brown C.T."/>
            <person name="Hug L.A."/>
            <person name="Sharon I."/>
            <person name="Castelle C.J."/>
            <person name="Probst A.J."/>
            <person name="Thomas B.C."/>
            <person name="Singh A."/>
            <person name="Wilkins M.J."/>
            <person name="Karaoz U."/>
            <person name="Brodie E.L."/>
            <person name="Williams K.H."/>
            <person name="Hubbard S.S."/>
            <person name="Banfield J.F."/>
        </authorList>
    </citation>
    <scope>NUCLEOTIDE SEQUENCE [LARGE SCALE GENOMIC DNA]</scope>
</reference>
<evidence type="ECO:0000256" key="2">
    <source>
        <dbReference type="ARBA" id="ARBA00022980"/>
    </source>
</evidence>
<keyword evidence="3 5" id="KW-0687">Ribonucleoprotein</keyword>
<evidence type="ECO:0000256" key="1">
    <source>
        <dbReference type="ARBA" id="ARBA00008560"/>
    </source>
</evidence>
<protein>
    <recommendedName>
        <fullName evidence="4 5">Large ribosomal subunit protein bL32</fullName>
    </recommendedName>
</protein>
<evidence type="ECO:0000256" key="3">
    <source>
        <dbReference type="ARBA" id="ARBA00023274"/>
    </source>
</evidence>
<dbReference type="PANTHER" id="PTHR35534">
    <property type="entry name" value="50S RIBOSOMAL PROTEIN L32"/>
    <property type="match status" value="1"/>
</dbReference>
<dbReference type="GO" id="GO:0015934">
    <property type="term" value="C:large ribosomal subunit"/>
    <property type="evidence" value="ECO:0007669"/>
    <property type="project" value="InterPro"/>
</dbReference>
<dbReference type="NCBIfam" id="TIGR01031">
    <property type="entry name" value="rpmF_bact"/>
    <property type="match status" value="1"/>
</dbReference>
<dbReference type="Pfam" id="PF01783">
    <property type="entry name" value="Ribosomal_L32p"/>
    <property type="match status" value="1"/>
</dbReference>
<dbReference type="InterPro" id="IPR044957">
    <property type="entry name" value="Ribosomal_bL32_bact"/>
</dbReference>